<comment type="caution">
    <text evidence="1">The sequence shown here is derived from an EMBL/GenBank/DDBJ whole genome shotgun (WGS) entry which is preliminary data.</text>
</comment>
<evidence type="ECO:0000313" key="2">
    <source>
        <dbReference type="Proteomes" id="UP000299102"/>
    </source>
</evidence>
<keyword evidence="2" id="KW-1185">Reference proteome</keyword>
<protein>
    <submittedName>
        <fullName evidence="1">Uncharacterized protein</fullName>
    </submittedName>
</protein>
<sequence length="167" mass="18580">MRYHSLTKYRREVTASIVVLRPVSESSGCSPSSSLYHSPFNQISFSYPRGRKCTRGYFSEVQVIMGVGGHLLRRLACSFTPQKGTRGKRGKGRGALNLRIASCADNLSGRVLCVALSITHIRVRHLSSHSSSFDITNRNKHIVTRPVAAPVARRCRLRQLIVESGDR</sequence>
<organism evidence="1 2">
    <name type="scientific">Eumeta variegata</name>
    <name type="common">Bagworm moth</name>
    <name type="synonym">Eumeta japonica</name>
    <dbReference type="NCBI Taxonomy" id="151549"/>
    <lineage>
        <taxon>Eukaryota</taxon>
        <taxon>Metazoa</taxon>
        <taxon>Ecdysozoa</taxon>
        <taxon>Arthropoda</taxon>
        <taxon>Hexapoda</taxon>
        <taxon>Insecta</taxon>
        <taxon>Pterygota</taxon>
        <taxon>Neoptera</taxon>
        <taxon>Endopterygota</taxon>
        <taxon>Lepidoptera</taxon>
        <taxon>Glossata</taxon>
        <taxon>Ditrysia</taxon>
        <taxon>Tineoidea</taxon>
        <taxon>Psychidae</taxon>
        <taxon>Oiketicinae</taxon>
        <taxon>Eumeta</taxon>
    </lineage>
</organism>
<dbReference type="AlphaFoldDB" id="A0A4C1VXL6"/>
<name>A0A4C1VXL6_EUMVA</name>
<dbReference type="EMBL" id="BGZK01000421">
    <property type="protein sequence ID" value="GBP42577.1"/>
    <property type="molecule type" value="Genomic_DNA"/>
</dbReference>
<evidence type="ECO:0000313" key="1">
    <source>
        <dbReference type="EMBL" id="GBP42577.1"/>
    </source>
</evidence>
<reference evidence="1 2" key="1">
    <citation type="journal article" date="2019" name="Commun. Biol.">
        <title>The bagworm genome reveals a unique fibroin gene that provides high tensile strength.</title>
        <authorList>
            <person name="Kono N."/>
            <person name="Nakamura H."/>
            <person name="Ohtoshi R."/>
            <person name="Tomita M."/>
            <person name="Numata K."/>
            <person name="Arakawa K."/>
        </authorList>
    </citation>
    <scope>NUCLEOTIDE SEQUENCE [LARGE SCALE GENOMIC DNA]</scope>
</reference>
<gene>
    <name evidence="1" type="ORF">EVAR_87128_1</name>
</gene>
<accession>A0A4C1VXL6</accession>
<dbReference type="Proteomes" id="UP000299102">
    <property type="component" value="Unassembled WGS sequence"/>
</dbReference>
<proteinExistence type="predicted"/>